<evidence type="ECO:0000313" key="1">
    <source>
        <dbReference type="EMBL" id="MDM1551651.1"/>
    </source>
</evidence>
<reference evidence="1" key="1">
    <citation type="submission" date="2020-06" db="EMBL/GenBank/DDBJ databases">
        <authorList>
            <person name="Dong N."/>
        </authorList>
    </citation>
    <scope>NUCLEOTIDE SEQUENCE</scope>
    <source>
        <strain evidence="1">210</strain>
    </source>
</reference>
<sequence length="334" mass="40300">MPYLTNYSFRQLTNKIELKDFGKIDLDTFKEHIYNNDYLFYFFNQLDLKNLIKQKFLLDSTDYEMFVYREVPERKDNLTYVLELKGKVKYHLDLNCKNLNKGFKNFFIPEQIVRLQSEDPNKHIELVKAIREWFTINDYTVEKYEQGILTNEILTKAFNNYFPAKFGIEKIFISSGGEANQFQWYHSLSTSSVQVEYQFDYDDFLDKVIDLIKRREYLTSSKTMQNLSKYDYLVQKEDCEIIDLITSNINKGYLKDVSINFIDNYGLENLRNFWTNHHKLKMEAFYLLSDYIKWNYNLKEKDFDQFFLERFNLECCQTCKIEIGSNRVNLRSIL</sequence>
<evidence type="ECO:0000313" key="2">
    <source>
        <dbReference type="Proteomes" id="UP001173578"/>
    </source>
</evidence>
<protein>
    <submittedName>
        <fullName evidence="1">Uncharacterized protein</fullName>
    </submittedName>
</protein>
<reference evidence="1" key="2">
    <citation type="journal article" date="2022" name="Sci. Total Environ.">
        <title>Prevalence, transmission, and molecular epidemiology of tet(X)-positive bacteria among humans, animals, and environmental niches in China: An epidemiological, and genomic-based study.</title>
        <authorList>
            <person name="Dong N."/>
            <person name="Zeng Y."/>
            <person name="Cai C."/>
            <person name="Sun C."/>
            <person name="Lu J."/>
            <person name="Liu C."/>
            <person name="Zhou H."/>
            <person name="Sun Q."/>
            <person name="Shu L."/>
            <person name="Wang H."/>
            <person name="Wang Y."/>
            <person name="Wang S."/>
            <person name="Wu C."/>
            <person name="Chan E.W."/>
            <person name="Chen G."/>
            <person name="Shen Z."/>
            <person name="Chen S."/>
            <person name="Zhang R."/>
        </authorList>
    </citation>
    <scope>NUCLEOTIDE SEQUENCE</scope>
    <source>
        <strain evidence="1">210</strain>
    </source>
</reference>
<dbReference type="Proteomes" id="UP001173578">
    <property type="component" value="Unassembled WGS sequence"/>
</dbReference>
<dbReference type="AlphaFoldDB" id="A0AAW7DI47"/>
<name>A0AAW7DI47_9FLAO</name>
<dbReference type="EMBL" id="JACALR010000004">
    <property type="protein sequence ID" value="MDM1551651.1"/>
    <property type="molecule type" value="Genomic_DNA"/>
</dbReference>
<accession>A0AAW7DI47</accession>
<proteinExistence type="predicted"/>
<gene>
    <name evidence="1" type="ORF">HX095_10545</name>
</gene>
<organism evidence="1 2">
    <name type="scientific">Empedobacter falsenii</name>
    <dbReference type="NCBI Taxonomy" id="343874"/>
    <lineage>
        <taxon>Bacteria</taxon>
        <taxon>Pseudomonadati</taxon>
        <taxon>Bacteroidota</taxon>
        <taxon>Flavobacteriia</taxon>
        <taxon>Flavobacteriales</taxon>
        <taxon>Weeksellaceae</taxon>
        <taxon>Empedobacter</taxon>
    </lineage>
</organism>
<comment type="caution">
    <text evidence="1">The sequence shown here is derived from an EMBL/GenBank/DDBJ whole genome shotgun (WGS) entry which is preliminary data.</text>
</comment>
<dbReference type="RefSeq" id="WP_286486183.1">
    <property type="nucleotide sequence ID" value="NZ_JACALR010000004.1"/>
</dbReference>